<protein>
    <submittedName>
        <fullName evidence="3">Endonuclease</fullName>
    </submittedName>
</protein>
<dbReference type="RefSeq" id="WP_150496486.1">
    <property type="nucleotide sequence ID" value="NZ_BMFA01000007.1"/>
</dbReference>
<dbReference type="OrthoDB" id="7297112at2"/>
<reference evidence="3" key="2">
    <citation type="submission" date="2020-09" db="EMBL/GenBank/DDBJ databases">
        <authorList>
            <person name="Sun Q."/>
            <person name="Zhou Y."/>
        </authorList>
    </citation>
    <scope>NUCLEOTIDE SEQUENCE</scope>
    <source>
        <strain evidence="3">CGMCC 1.12426</strain>
    </source>
</reference>
<dbReference type="EMBL" id="BMFA01000007">
    <property type="protein sequence ID" value="GGB53182.1"/>
    <property type="molecule type" value="Genomic_DNA"/>
</dbReference>
<dbReference type="Proteomes" id="UP000605148">
    <property type="component" value="Unassembled WGS sequence"/>
</dbReference>
<comment type="caution">
    <text evidence="3">The sequence shown here is derived from an EMBL/GenBank/DDBJ whole genome shotgun (WGS) entry which is preliminary data.</text>
</comment>
<dbReference type="GO" id="GO:0004519">
    <property type="term" value="F:endonuclease activity"/>
    <property type="evidence" value="ECO:0007669"/>
    <property type="project" value="UniProtKB-KW"/>
</dbReference>
<dbReference type="PANTHER" id="PTHR42834:SF1">
    <property type="entry name" value="ENDONUCLEASE_EXONUCLEASE_PHOSPHATASE FAMILY PROTEIN (AFU_ORTHOLOGUE AFUA_3G09210)"/>
    <property type="match status" value="1"/>
</dbReference>
<dbReference type="InterPro" id="IPR005135">
    <property type="entry name" value="Endo/exonuclease/phosphatase"/>
</dbReference>
<dbReference type="PANTHER" id="PTHR42834">
    <property type="entry name" value="ENDONUCLEASE/EXONUCLEASE/PHOSPHATASE FAMILY PROTEIN (AFU_ORTHOLOGUE AFUA_3G09210)"/>
    <property type="match status" value="1"/>
</dbReference>
<keyword evidence="3" id="KW-0540">Nuclease</keyword>
<keyword evidence="4" id="KW-1185">Reference proteome</keyword>
<dbReference type="InterPro" id="IPR036691">
    <property type="entry name" value="Endo/exonu/phosph_ase_sf"/>
</dbReference>
<sequence length="380" mass="41971">MDTLKIAFWNLQNLFDTTESEIAADLEFTPAAGWTPEAVDAKFENLIEVLAGLFDGTGPDLLGVCEIENEALLQRLADGLNAALNRTDLVIASDESADIRGIDCGLIYSANQFDLNGDPVGHLVHFRYPTRDIFEVPLRVKSNGAELVVYVTHWPSRRGNAEGSEAFRIAVASHLGRLVDAQLKLDLETLLSEENLEPLFDDMKARWNRNILIMGDLNDDPFNRSVMAELRASNSLDGIEEEMKLPQDDRLNPDPQKRKKSDVARYVGQEADLYNLSWGPLGVSGAGTIFFSPRDHKRSKQMFDQMIVSRGLALGLSGLQMVEDDFAIAAPKVMWTNSSLPGDAPRHRVRPKAFDPASGKGYSDHFPVTGSLRVESGQDG</sequence>
<dbReference type="SUPFAM" id="SSF56219">
    <property type="entry name" value="DNase I-like"/>
    <property type="match status" value="1"/>
</dbReference>
<accession>A0A916X154</accession>
<reference evidence="3" key="1">
    <citation type="journal article" date="2014" name="Int. J. Syst. Evol. Microbiol.">
        <title>Complete genome sequence of Corynebacterium casei LMG S-19264T (=DSM 44701T), isolated from a smear-ripened cheese.</title>
        <authorList>
            <consortium name="US DOE Joint Genome Institute (JGI-PGF)"/>
            <person name="Walter F."/>
            <person name="Albersmeier A."/>
            <person name="Kalinowski J."/>
            <person name="Ruckert C."/>
        </authorList>
    </citation>
    <scope>NUCLEOTIDE SEQUENCE</scope>
    <source>
        <strain evidence="3">CGMCC 1.12426</strain>
    </source>
</reference>
<name>A0A916X154_9HYPH</name>
<evidence type="ECO:0000313" key="3">
    <source>
        <dbReference type="EMBL" id="GGB53182.1"/>
    </source>
</evidence>
<evidence type="ECO:0000256" key="1">
    <source>
        <dbReference type="SAM" id="MobiDB-lite"/>
    </source>
</evidence>
<keyword evidence="3" id="KW-0378">Hydrolase</keyword>
<keyword evidence="3" id="KW-0255">Endonuclease</keyword>
<gene>
    <name evidence="3" type="ORF">GCM10011316_26530</name>
</gene>
<proteinExistence type="predicted"/>
<dbReference type="Pfam" id="PF19580">
    <property type="entry name" value="Exo_endo_phos_3"/>
    <property type="match status" value="1"/>
</dbReference>
<dbReference type="AlphaFoldDB" id="A0A916X154"/>
<feature type="domain" description="Endonuclease/exonuclease/phosphatase" evidence="2">
    <location>
        <begin position="6"/>
        <end position="234"/>
    </location>
</feature>
<feature type="region of interest" description="Disordered" evidence="1">
    <location>
        <begin position="344"/>
        <end position="380"/>
    </location>
</feature>
<dbReference type="Gene3D" id="3.60.10.10">
    <property type="entry name" value="Endonuclease/exonuclease/phosphatase"/>
    <property type="match status" value="1"/>
</dbReference>
<evidence type="ECO:0000259" key="2">
    <source>
        <dbReference type="Pfam" id="PF19580"/>
    </source>
</evidence>
<evidence type="ECO:0000313" key="4">
    <source>
        <dbReference type="Proteomes" id="UP000605148"/>
    </source>
</evidence>
<organism evidence="3 4">
    <name type="scientific">Roseibium aquae</name>
    <dbReference type="NCBI Taxonomy" id="1323746"/>
    <lineage>
        <taxon>Bacteria</taxon>
        <taxon>Pseudomonadati</taxon>
        <taxon>Pseudomonadota</taxon>
        <taxon>Alphaproteobacteria</taxon>
        <taxon>Hyphomicrobiales</taxon>
        <taxon>Stappiaceae</taxon>
        <taxon>Roseibium</taxon>
    </lineage>
</organism>